<sequence>MYFSGDCWIHVTLLVYFAWLELPTLSQDTEDVCCVREPQPCKCGRLIINADYADCDSTIEMDDLGTLKHSFSLQADVQFRTMYHTVVGFLTLKKTPNEKRSTHICAVYLEVNIPRYRLLSSEQTYFSQQYNMLKKQKVIFEMDKPGYRQLLQDGLHNPIALNYFLFPQLKIRDFSMKKNQTGHDLFRTYEELIELVENAIPIAATRFLIVRTPPGHDSSAEINKDAEHNVIGMYITLEDPFKG</sequence>
<evidence type="ECO:0000313" key="3">
    <source>
        <dbReference type="Proteomes" id="UP000822476"/>
    </source>
</evidence>
<dbReference type="EMBL" id="JTDE01003090">
    <property type="protein sequence ID" value="KAF7256478.1"/>
    <property type="molecule type" value="Genomic_DNA"/>
</dbReference>
<keyword evidence="3" id="KW-1185">Reference proteome</keyword>
<evidence type="ECO:0000256" key="1">
    <source>
        <dbReference type="SAM" id="SignalP"/>
    </source>
</evidence>
<accession>A0A8S9YXH3</accession>
<feature type="chain" id="PRO_5035732882" evidence="1">
    <location>
        <begin position="27"/>
        <end position="243"/>
    </location>
</feature>
<reference evidence="2" key="1">
    <citation type="submission" date="2019-07" db="EMBL/GenBank/DDBJ databases">
        <title>Annotation for the trematode Paragonimus miyazaki's.</title>
        <authorList>
            <person name="Choi Y.-J."/>
        </authorList>
    </citation>
    <scope>NUCLEOTIDE SEQUENCE</scope>
    <source>
        <strain evidence="2">Japan</strain>
    </source>
</reference>
<dbReference type="OrthoDB" id="10280290at2759"/>
<comment type="caution">
    <text evidence="2">The sequence shown here is derived from an EMBL/GenBank/DDBJ whole genome shotgun (WGS) entry which is preliminary data.</text>
</comment>
<proteinExistence type="predicted"/>
<organism evidence="2 3">
    <name type="scientific">Paragonimus skrjabini miyazakii</name>
    <dbReference type="NCBI Taxonomy" id="59628"/>
    <lineage>
        <taxon>Eukaryota</taxon>
        <taxon>Metazoa</taxon>
        <taxon>Spiralia</taxon>
        <taxon>Lophotrochozoa</taxon>
        <taxon>Platyhelminthes</taxon>
        <taxon>Trematoda</taxon>
        <taxon>Digenea</taxon>
        <taxon>Plagiorchiida</taxon>
        <taxon>Troglotremata</taxon>
        <taxon>Troglotrematidae</taxon>
        <taxon>Paragonimus</taxon>
    </lineage>
</organism>
<dbReference type="AlphaFoldDB" id="A0A8S9YXH3"/>
<dbReference type="Proteomes" id="UP000822476">
    <property type="component" value="Unassembled WGS sequence"/>
</dbReference>
<keyword evidence="1" id="KW-0732">Signal</keyword>
<feature type="signal peptide" evidence="1">
    <location>
        <begin position="1"/>
        <end position="26"/>
    </location>
</feature>
<evidence type="ECO:0000313" key="2">
    <source>
        <dbReference type="EMBL" id="KAF7256478.1"/>
    </source>
</evidence>
<protein>
    <submittedName>
        <fullName evidence="2">Uncharacterized protein</fullName>
    </submittedName>
</protein>
<name>A0A8S9YXH3_9TREM</name>
<gene>
    <name evidence="2" type="ORF">EG68_06009</name>
</gene>